<dbReference type="Proteomes" id="UP001623348">
    <property type="component" value="Unassembled WGS sequence"/>
</dbReference>
<dbReference type="EMBL" id="BAAFJT010000009">
    <property type="protein sequence ID" value="GAB0193324.1"/>
    <property type="molecule type" value="Genomic_DNA"/>
</dbReference>
<gene>
    <name evidence="2" type="ORF">GRJ2_001797700</name>
</gene>
<keyword evidence="3" id="KW-1185">Reference proteome</keyword>
<evidence type="ECO:0000256" key="1">
    <source>
        <dbReference type="SAM" id="MobiDB-lite"/>
    </source>
</evidence>
<dbReference type="AlphaFoldDB" id="A0ABC9X6Y6"/>
<proteinExistence type="predicted"/>
<evidence type="ECO:0000313" key="2">
    <source>
        <dbReference type="EMBL" id="GAB0193324.1"/>
    </source>
</evidence>
<feature type="region of interest" description="Disordered" evidence="1">
    <location>
        <begin position="32"/>
        <end position="51"/>
    </location>
</feature>
<name>A0ABC9X6Y6_GRUJA</name>
<reference evidence="2 3" key="1">
    <citation type="submission" date="2024-06" db="EMBL/GenBank/DDBJ databases">
        <title>The draft genome of Grus japonensis, version 3.</title>
        <authorList>
            <person name="Nabeshima K."/>
            <person name="Suzuki S."/>
            <person name="Onuma M."/>
        </authorList>
    </citation>
    <scope>NUCLEOTIDE SEQUENCE [LARGE SCALE GENOMIC DNA]</scope>
    <source>
        <strain evidence="2 3">451A</strain>
    </source>
</reference>
<accession>A0ABC9X6Y6</accession>
<protein>
    <submittedName>
        <fullName evidence="2">E3 ubiquitin-protein ligase Topors-like</fullName>
    </submittedName>
</protein>
<evidence type="ECO:0000313" key="3">
    <source>
        <dbReference type="Proteomes" id="UP001623348"/>
    </source>
</evidence>
<sequence>MAAMGCRQSGQVAARAMAAQRWMQAWQKACQHGSTPAGSSRGPKQMGQVSPHRELLAAPGTAGSRLDASSAAAGTWCPVLCCWRDLMGAAGGSRWLLGRWQVTMAGVLLAGLDGSGAAHRTQRLVCRWQYTTLACMGAHCK</sequence>
<comment type="caution">
    <text evidence="2">The sequence shown here is derived from an EMBL/GenBank/DDBJ whole genome shotgun (WGS) entry which is preliminary data.</text>
</comment>
<organism evidence="2 3">
    <name type="scientific">Grus japonensis</name>
    <name type="common">Japanese crane</name>
    <name type="synonym">Red-crowned crane</name>
    <dbReference type="NCBI Taxonomy" id="30415"/>
    <lineage>
        <taxon>Eukaryota</taxon>
        <taxon>Metazoa</taxon>
        <taxon>Chordata</taxon>
        <taxon>Craniata</taxon>
        <taxon>Vertebrata</taxon>
        <taxon>Euteleostomi</taxon>
        <taxon>Archelosauria</taxon>
        <taxon>Archosauria</taxon>
        <taxon>Dinosauria</taxon>
        <taxon>Saurischia</taxon>
        <taxon>Theropoda</taxon>
        <taxon>Coelurosauria</taxon>
        <taxon>Aves</taxon>
        <taxon>Neognathae</taxon>
        <taxon>Neoaves</taxon>
        <taxon>Gruiformes</taxon>
        <taxon>Gruidae</taxon>
        <taxon>Grus</taxon>
    </lineage>
</organism>